<feature type="compositionally biased region" description="Basic and acidic residues" evidence="1">
    <location>
        <begin position="20"/>
        <end position="30"/>
    </location>
</feature>
<feature type="compositionally biased region" description="Pro residues" evidence="1">
    <location>
        <begin position="1"/>
        <end position="11"/>
    </location>
</feature>
<protein>
    <submittedName>
        <fullName evidence="2">Uncharacterized protein</fullName>
    </submittedName>
</protein>
<sequence length="331" mass="32742">MSPDPRVPPLSPLLLSSAGRQDRALSKDTAPKGVGVLGPLPVGILSPSSPPSRGTSSSPAPSSMPAAARPASALAASSPPPRDWPSEAPPRSPVLLVSGGGAPGEWSRAGLFGRRSDEGALPGIPAPSPGTVPGPASSVSCVEGSGRRLSGASSKTSSSGGACLLRGTGLLAGGRSFHRLRGGVMRVAPGGIAMWRSPGARFPPAWPAAAASDTCFLEGRGGQSPPDGWQTGGTTGDAATGGTAPRARIRGDGWPGAPGGPSPPTRQSGRPSPSAGSMPSWRFRPGAACRAPGWPAPPASTASRAGRGPSPSPTCGRARGCGCAPRPRTRT</sequence>
<feature type="region of interest" description="Disordered" evidence="1">
    <location>
        <begin position="217"/>
        <end position="331"/>
    </location>
</feature>
<reference evidence="2" key="1">
    <citation type="submission" date="2016-12" db="EMBL/GenBank/DDBJ databases">
        <title>A murine herpesvirus closely related to ubiquitous human herpesviruses causes T-cell depletion.</title>
        <authorList>
            <person name="Patel S.J."/>
            <person name="Zhao G."/>
            <person name="Penna V.R."/>
            <person name="Park E."/>
            <person name="Lauron E.J."/>
            <person name="Harvey I.B."/>
            <person name="Beatty W.L."/>
            <person name="Plougastel-Douglas B."/>
            <person name="Poursine-Laurent J."/>
            <person name="Fremont D.H."/>
            <person name="Wang D."/>
            <person name="Yokoyama W.M."/>
        </authorList>
    </citation>
    <scope>NUCLEOTIDE SEQUENCE [LARGE SCALE GENOMIC DNA]</scope>
    <source>
        <strain evidence="2">YOK1</strain>
    </source>
</reference>
<dbReference type="KEGG" id="vg:30999464"/>
<evidence type="ECO:0000256" key="1">
    <source>
        <dbReference type="SAM" id="MobiDB-lite"/>
    </source>
</evidence>
<evidence type="ECO:0000313" key="2">
    <source>
        <dbReference type="EMBL" id="APZ76338.1"/>
    </source>
</evidence>
<organism evidence="2">
    <name type="scientific">Murid betaherpesvirus 3</name>
    <dbReference type="NCBI Taxonomy" id="2560603"/>
    <lineage>
        <taxon>Viruses</taxon>
        <taxon>Duplodnaviria</taxon>
        <taxon>Heunggongvirae</taxon>
        <taxon>Peploviricota</taxon>
        <taxon>Herviviricetes</taxon>
        <taxon>Herpesvirales</taxon>
        <taxon>Orthoherpesviridae</taxon>
        <taxon>Betaherpesvirinae</taxon>
        <taxon>Roseolovirus</taxon>
        <taxon>Roseolovirus muridbeta3</taxon>
    </lineage>
</organism>
<feature type="compositionally biased region" description="Low complexity" evidence="1">
    <location>
        <begin position="33"/>
        <end position="77"/>
    </location>
</feature>
<feature type="compositionally biased region" description="Polar residues" evidence="1">
    <location>
        <begin position="265"/>
        <end position="277"/>
    </location>
</feature>
<keyword evidence="3" id="KW-1185">Reference proteome</keyword>
<feature type="compositionally biased region" description="Pro residues" evidence="1">
    <location>
        <begin position="78"/>
        <end position="92"/>
    </location>
</feature>
<name>A0A1P8VJ23_9BETA</name>
<gene>
    <name evidence="2" type="primary">ORF123</name>
    <name evidence="2" type="ORF">MRV_0127</name>
</gene>
<feature type="region of interest" description="Disordered" evidence="1">
    <location>
        <begin position="1"/>
        <end position="101"/>
    </location>
</feature>
<accession>A0A1P8VJ23</accession>
<proteinExistence type="predicted"/>
<evidence type="ECO:0000313" key="3">
    <source>
        <dbReference type="Proteomes" id="UP000202182"/>
    </source>
</evidence>
<dbReference type="Proteomes" id="UP000202182">
    <property type="component" value="Segment"/>
</dbReference>
<dbReference type="EMBL" id="KY355735">
    <property type="protein sequence ID" value="APZ76338.1"/>
    <property type="molecule type" value="Genomic_DNA"/>
</dbReference>